<dbReference type="AlphaFoldDB" id="A0A4Z2FZQ1"/>
<keyword evidence="2" id="KW-1185">Reference proteome</keyword>
<dbReference type="Proteomes" id="UP000314294">
    <property type="component" value="Unassembled WGS sequence"/>
</dbReference>
<accession>A0A4Z2FZQ1</accession>
<dbReference type="OrthoDB" id="313446at2759"/>
<reference evidence="1 2" key="1">
    <citation type="submission" date="2019-03" db="EMBL/GenBank/DDBJ databases">
        <title>First draft genome of Liparis tanakae, snailfish: a comprehensive survey of snailfish specific genes.</title>
        <authorList>
            <person name="Kim W."/>
            <person name="Song I."/>
            <person name="Jeong J.-H."/>
            <person name="Kim D."/>
            <person name="Kim S."/>
            <person name="Ryu S."/>
            <person name="Song J.Y."/>
            <person name="Lee S.K."/>
        </authorList>
    </citation>
    <scope>NUCLEOTIDE SEQUENCE [LARGE SCALE GENOMIC DNA]</scope>
    <source>
        <tissue evidence="1">Muscle</tissue>
    </source>
</reference>
<comment type="caution">
    <text evidence="1">The sequence shown here is derived from an EMBL/GenBank/DDBJ whole genome shotgun (WGS) entry which is preliminary data.</text>
</comment>
<gene>
    <name evidence="1" type="ORF">EYF80_043967</name>
</gene>
<sequence>MVKAEDALDMADDWKEVFERSRVIPPPGQTARLAADHHLTQPHGFQLGLSRLTAAHLPQVTHGQERWCMVERSYLKLK</sequence>
<evidence type="ECO:0000313" key="1">
    <source>
        <dbReference type="EMBL" id="TNN45842.1"/>
    </source>
</evidence>
<protein>
    <submittedName>
        <fullName evidence="1">Uncharacterized protein</fullName>
    </submittedName>
</protein>
<evidence type="ECO:0000313" key="2">
    <source>
        <dbReference type="Proteomes" id="UP000314294"/>
    </source>
</evidence>
<proteinExistence type="predicted"/>
<dbReference type="EMBL" id="SRLO01000821">
    <property type="protein sequence ID" value="TNN45842.1"/>
    <property type="molecule type" value="Genomic_DNA"/>
</dbReference>
<organism evidence="1 2">
    <name type="scientific">Liparis tanakae</name>
    <name type="common">Tanaka's snailfish</name>
    <dbReference type="NCBI Taxonomy" id="230148"/>
    <lineage>
        <taxon>Eukaryota</taxon>
        <taxon>Metazoa</taxon>
        <taxon>Chordata</taxon>
        <taxon>Craniata</taxon>
        <taxon>Vertebrata</taxon>
        <taxon>Euteleostomi</taxon>
        <taxon>Actinopterygii</taxon>
        <taxon>Neopterygii</taxon>
        <taxon>Teleostei</taxon>
        <taxon>Neoteleostei</taxon>
        <taxon>Acanthomorphata</taxon>
        <taxon>Eupercaria</taxon>
        <taxon>Perciformes</taxon>
        <taxon>Cottioidei</taxon>
        <taxon>Cottales</taxon>
        <taxon>Liparidae</taxon>
        <taxon>Liparis</taxon>
    </lineage>
</organism>
<name>A0A4Z2FZQ1_9TELE</name>